<name>A0A0A2A4V0_PROMR</name>
<dbReference type="OrthoDB" id="9783171at2"/>
<organism evidence="2 3">
    <name type="scientific">Prochlorococcus marinus str. MIT 9302</name>
    <dbReference type="NCBI Taxonomy" id="74545"/>
    <lineage>
        <taxon>Bacteria</taxon>
        <taxon>Bacillati</taxon>
        <taxon>Cyanobacteriota</taxon>
        <taxon>Cyanophyceae</taxon>
        <taxon>Synechococcales</taxon>
        <taxon>Prochlorococcaceae</taxon>
        <taxon>Prochlorococcus</taxon>
    </lineage>
</organism>
<dbReference type="Gene3D" id="2.60.120.620">
    <property type="entry name" value="q2cbj1_9rhob like domain"/>
    <property type="match status" value="1"/>
</dbReference>
<dbReference type="EMBL" id="JNAM01000011">
    <property type="protein sequence ID" value="KGF96922.1"/>
    <property type="molecule type" value="Genomic_DNA"/>
</dbReference>
<dbReference type="Proteomes" id="UP000030445">
    <property type="component" value="Unassembled WGS sequence"/>
</dbReference>
<evidence type="ECO:0000259" key="1">
    <source>
        <dbReference type="Pfam" id="PF13640"/>
    </source>
</evidence>
<dbReference type="eggNOG" id="COG3751">
    <property type="taxonomic scope" value="Bacteria"/>
</dbReference>
<feature type="domain" description="Prolyl 4-hydroxylase alpha subunit Fe(2+) 2OG dioxygenase" evidence="1">
    <location>
        <begin position="119"/>
        <end position="215"/>
    </location>
</feature>
<reference evidence="3" key="1">
    <citation type="journal article" date="2014" name="Sci. Data">
        <title>Genomes of diverse isolates of the marine cyanobacterium Prochlorococcus.</title>
        <authorList>
            <person name="Biller S."/>
            <person name="Berube P."/>
            <person name="Thompson J."/>
            <person name="Kelly L."/>
            <person name="Roggensack S."/>
            <person name="Awad L."/>
            <person name="Roache-Johnson K."/>
            <person name="Ding H."/>
            <person name="Giovannoni S.J."/>
            <person name="Moore L.R."/>
            <person name="Chisholm S.W."/>
        </authorList>
    </citation>
    <scope>NUCLEOTIDE SEQUENCE [LARGE SCALE GENOMIC DNA]</scope>
    <source>
        <strain evidence="3">MIT 9302</strain>
    </source>
</reference>
<comment type="caution">
    <text evidence="2">The sequence shown here is derived from an EMBL/GenBank/DDBJ whole genome shotgun (WGS) entry which is preliminary data.</text>
</comment>
<dbReference type="STRING" id="74545.EU96_1561"/>
<dbReference type="InterPro" id="IPR044862">
    <property type="entry name" value="Pro_4_hyd_alph_FE2OG_OXY"/>
</dbReference>
<protein>
    <recommendedName>
        <fullName evidence="1">Prolyl 4-hydroxylase alpha subunit Fe(2+) 2OG dioxygenase domain-containing protein</fullName>
    </recommendedName>
</protein>
<evidence type="ECO:0000313" key="3">
    <source>
        <dbReference type="Proteomes" id="UP000030445"/>
    </source>
</evidence>
<gene>
    <name evidence="2" type="ORF">EU96_1561</name>
</gene>
<dbReference type="AlphaFoldDB" id="A0A0A2A4V0"/>
<dbReference type="RefSeq" id="WP_052044278.1">
    <property type="nucleotide sequence ID" value="NZ_CP138951.1"/>
</dbReference>
<dbReference type="Pfam" id="PF13640">
    <property type="entry name" value="2OG-FeII_Oxy_3"/>
    <property type="match status" value="1"/>
</dbReference>
<proteinExistence type="predicted"/>
<evidence type="ECO:0000313" key="2">
    <source>
        <dbReference type="EMBL" id="KGF96922.1"/>
    </source>
</evidence>
<sequence length="277" mass="32100">MNRKEIASLIVKRIEEISIKQLQNQYRDSSKINHIVIDDLLPSEIALKLDDHFPEKQNLSLLSGPQERKYVAVDWESKSKLVEECLYAFQDERIITIISKVCQIDDLYGDPELYAGGLSYMNKGCFLNPHIDNSHDRLREKYRRLNLLYYVSTSLSKISDGGDLLLFPDGLKFDEIKIPAKFNRLVIMRTDNKSIHAVNPIQSSIAIRKCISNYYFSLSSPLSHDYYHSTSFRGFRGEKYKDLYLRLNAKLRTSIKSISGNLFGRFISTGHHRKIKK</sequence>
<accession>A0A0A2A4V0</accession>